<evidence type="ECO:0000256" key="1">
    <source>
        <dbReference type="ARBA" id="ARBA00022737"/>
    </source>
</evidence>
<dbReference type="Gene3D" id="2.60.40.380">
    <property type="entry name" value="Purple acid phosphatase-like, N-terminal"/>
    <property type="match status" value="3"/>
</dbReference>
<feature type="non-terminal residue" evidence="3">
    <location>
        <position position="1"/>
    </location>
</feature>
<dbReference type="InterPro" id="IPR015914">
    <property type="entry name" value="PAPs_N"/>
</dbReference>
<dbReference type="PROSITE" id="PS50853">
    <property type="entry name" value="FN3"/>
    <property type="match status" value="5"/>
</dbReference>
<dbReference type="InterPro" id="IPR051210">
    <property type="entry name" value="Ub_ligase/GEF_domain"/>
</dbReference>
<evidence type="ECO:0000259" key="2">
    <source>
        <dbReference type="PROSITE" id="PS50853"/>
    </source>
</evidence>
<evidence type="ECO:0000313" key="3">
    <source>
        <dbReference type="EMBL" id="PJC52790.1"/>
    </source>
</evidence>
<dbReference type="InterPro" id="IPR000408">
    <property type="entry name" value="Reg_chr_condens"/>
</dbReference>
<dbReference type="InterPro" id="IPR013783">
    <property type="entry name" value="Ig-like_fold"/>
</dbReference>
<dbReference type="SMART" id="SM00060">
    <property type="entry name" value="FN3"/>
    <property type="match status" value="9"/>
</dbReference>
<dbReference type="InterPro" id="IPR036116">
    <property type="entry name" value="FN3_sf"/>
</dbReference>
<feature type="domain" description="Fibronectin type-III" evidence="2">
    <location>
        <begin position="1015"/>
        <end position="1117"/>
    </location>
</feature>
<dbReference type="SUPFAM" id="SSF49363">
    <property type="entry name" value="Purple acid phosphatase, N-terminal domain"/>
    <property type="match status" value="1"/>
</dbReference>
<dbReference type="Proteomes" id="UP000231456">
    <property type="component" value="Unassembled WGS sequence"/>
</dbReference>
<dbReference type="SUPFAM" id="SSF49265">
    <property type="entry name" value="Fibronectin type III"/>
    <property type="match status" value="4"/>
</dbReference>
<gene>
    <name evidence="3" type="ORF">CO030_00985</name>
</gene>
<accession>A0A2M8FAM8</accession>
<dbReference type="Gene3D" id="2.60.40.10">
    <property type="entry name" value="Immunoglobulins"/>
    <property type="match status" value="3"/>
</dbReference>
<sequence>LVQFGITVFYKYSIPTFAASYTFTQTDWSGSASTTATGLHPGDATGWDYFDSASSTITAGTELTLTAQSASASETSDGDFGAGTTATTTVASGSVGLESSSIYFNPMVQKNNYNGYILRTDGTVWGWGANGYGSVGDGTNTQQLTPVQVVGEGGLGTLTDITDISAGVLYFVLALKSDGTVWGWGRNSDGQLAHSTIDSNTPLQALASAGTPFTGVSKIASGHRHSNAVKTDGTVWSWGYGYYGQMGNGTKTYTNPYPVQVKGVGGSGYLLGAIDVAAGCQSGYALKSDGTVWSWGYGGLGQLGNGGTTEQLYPVQVVGEGGVGNLMGIIDIVAGCNQAYALDENGNVWAWGRDTTDYGSIPVQLALSNVTQIAAGSDFGLALLQDGTVRAWGTSIYLAGTTISSNVISIAGGGGTAHAILLRSNGTVYSWGEGSAGQTGDGSTSDRTTLTQVKGVGGSGYFDAILDATYYSTGTFTSDIIDLGTHAGMTTLDYTTTLNSQTITMDIRAGDTASPDGTWTAWTTSVASGGDISALGSNRYVQYRANLSTNNTAVTPTLDDVTINYNNYTEGTLISNPYDASDATNVIGGVSWTENAPSGTSVSFQLRTSADGASWTEWTGPSGAGTYFTDSSGAQNPPAGFTDAENDQWIQYLVRLNTDGSDTPTLSDVTLTYVVNAPPDISITTSTVAMSSSGTIILPYQVRDTDNNVGATPGEVSISLQYCTASCSSSGSEVWATAATSTLTGDFDAGISIDQNTMTNYTEYSLVWDAKSSYNNQYNGTDFKVRLVANDSEAANNLGYGESNVFVFDTTDPVVSVTTDGRSDAGATLTFAVTEDTLAGLEMKISNSSDLSADGTNASSGTWIAYATTTSWTLASVTANTVYYQMRDVFGNTSVAGSISSAVTPEVPRNIVYQDISNSETSEWRFFLAWEAINEPAAGFKQYNLYRSTDGESYSLLSTETDKAINYIIDTTVSAGTTYYYKVTAEDNNDNISQYSTVVSDAPDGQGGSDTAGPIISSVTSTSITPVSAEITWDTAELSSSYVDYLTVTSSDFADAPSVGVTTMKDTASSVGQHSVILTGLTPNTTYYYQVRSIDPLGNATTSTESPGGYSFTTLSGPTLSNVSVSTILNTQATITWDSDEAADSYVYYSTDSSFDAPTQAGQAESITSHSVTLTGLSPSTTYFFYVASGVGVEKQVIAGIATYYSLMTTADLTAPVITFDADTDVGLAETNITLAWTTDEAASSTVEYGTSNAYGSTLTNDNFNTNHSFNPTSLLRGTLYYFSIQSADINGNISSATQFSATTTDETDYDAPIITSVTSSVVTDSRGLITWLTDENATGQIYYGTSSTTLTSSSTLVSTYNQAHSIVLSGLTSSTLYYYYVESSDATGNTATSSVASFTTLEALSEESDVLLREQAAEQSGITEGQSQSSGGGGGGIIIVNANASDLIAPLISNVTVSDITGVSATITWDSDETSDSVVEFGKDRTYGRAGINTADTTNHRITLIELSPLTTYYYRISSEDAANNKSLYTTGSFTTTLSGLVPRGDDAMSALIDPISGQTAEEIFLTSLERASNIIKTMSTQVSIGVLESTLVEQNNVIRELSKILPAPIISGQPGLDIHATDVTVSWKTDKDSNSLVNIAPDTLFTAPDGYQQTTGKPDDSTTDHIVTIHGLRPNTLYHYRLISQTNTGIETTSRDFTFKTPIEVSEITTYKVENTTDNGATFAWITSAPTDSVITYTPYKNGSPLAAAQQVVRNALYTTQHTLDIAGLESGLVYDIEMSGQDYNGTLVSKTIQGFSTDGQDRPPIIAQIQTDTSILPGNADKVQVIVSWTTNELATSQVFYRKGFAKDGSSFSESSTLDPTFAKKHIAVITDFEPGQIYQFAVGSTDTAGNESISKTMTILTPRKQESVFQVIMGNFESIFSWVGKMKR</sequence>
<dbReference type="GO" id="GO:0046872">
    <property type="term" value="F:metal ion binding"/>
    <property type="evidence" value="ECO:0007669"/>
    <property type="project" value="InterPro"/>
</dbReference>
<dbReference type="Gene3D" id="2.130.10.30">
    <property type="entry name" value="Regulator of chromosome condensation 1/beta-lactamase-inhibitor protein II"/>
    <property type="match status" value="2"/>
</dbReference>
<dbReference type="PROSITE" id="PS50012">
    <property type="entry name" value="RCC1_3"/>
    <property type="match status" value="5"/>
</dbReference>
<dbReference type="Pfam" id="PF16656">
    <property type="entry name" value="Pur_ac_phosph_N"/>
    <property type="match status" value="3"/>
</dbReference>
<comment type="caution">
    <text evidence="3">The sequence shown here is derived from an EMBL/GenBank/DDBJ whole genome shotgun (WGS) entry which is preliminary data.</text>
</comment>
<feature type="domain" description="Fibronectin type-III" evidence="2">
    <location>
        <begin position="1607"/>
        <end position="1706"/>
    </location>
</feature>
<organism evidence="3 4">
    <name type="scientific">Candidatus Magasanikbacteria bacterium CG_4_9_14_0_2_um_filter_42_11</name>
    <dbReference type="NCBI Taxonomy" id="1974643"/>
    <lineage>
        <taxon>Bacteria</taxon>
        <taxon>Candidatus Magasanikiibacteriota</taxon>
    </lineage>
</organism>
<dbReference type="SUPFAM" id="SSF50985">
    <property type="entry name" value="RCC1/BLIP-II"/>
    <property type="match status" value="2"/>
</dbReference>
<dbReference type="InterPro" id="IPR009091">
    <property type="entry name" value="RCC1/BLIP-II"/>
</dbReference>
<evidence type="ECO:0000313" key="4">
    <source>
        <dbReference type="Proteomes" id="UP000231456"/>
    </source>
</evidence>
<feature type="domain" description="Fibronectin type-III" evidence="2">
    <location>
        <begin position="1314"/>
        <end position="1404"/>
    </location>
</feature>
<feature type="domain" description="Fibronectin type-III" evidence="2">
    <location>
        <begin position="1452"/>
        <end position="1541"/>
    </location>
</feature>
<dbReference type="Pfam" id="PF00415">
    <property type="entry name" value="RCC1"/>
    <property type="match status" value="2"/>
</dbReference>
<dbReference type="Pfam" id="PF13540">
    <property type="entry name" value="RCC1_2"/>
    <property type="match status" value="3"/>
</dbReference>
<dbReference type="InterPro" id="IPR008963">
    <property type="entry name" value="Purple_acid_Pase-like_N"/>
</dbReference>
<dbReference type="EMBL" id="PFRH01000038">
    <property type="protein sequence ID" value="PJC52790.1"/>
    <property type="molecule type" value="Genomic_DNA"/>
</dbReference>
<reference evidence="4" key="1">
    <citation type="submission" date="2017-09" db="EMBL/GenBank/DDBJ databases">
        <title>Depth-based differentiation of microbial function through sediment-hosted aquifers and enrichment of novel symbionts in the deep terrestrial subsurface.</title>
        <authorList>
            <person name="Probst A.J."/>
            <person name="Ladd B."/>
            <person name="Jarett J.K."/>
            <person name="Geller-Mcgrath D.E."/>
            <person name="Sieber C.M.K."/>
            <person name="Emerson J.B."/>
            <person name="Anantharaman K."/>
            <person name="Thomas B.C."/>
            <person name="Malmstrom R."/>
            <person name="Stieglmeier M."/>
            <person name="Klingl A."/>
            <person name="Woyke T."/>
            <person name="Ryan C.M."/>
            <person name="Banfield J.F."/>
        </authorList>
    </citation>
    <scope>NUCLEOTIDE SEQUENCE [LARGE SCALE GENOMIC DNA]</scope>
</reference>
<keyword evidence="1" id="KW-0677">Repeat</keyword>
<dbReference type="GO" id="GO:0003993">
    <property type="term" value="F:acid phosphatase activity"/>
    <property type="evidence" value="ECO:0007669"/>
    <property type="project" value="InterPro"/>
</dbReference>
<protein>
    <recommendedName>
        <fullName evidence="2">Fibronectin type-III domain-containing protein</fullName>
    </recommendedName>
</protein>
<dbReference type="PANTHER" id="PTHR22870">
    <property type="entry name" value="REGULATOR OF CHROMOSOME CONDENSATION"/>
    <property type="match status" value="1"/>
</dbReference>
<dbReference type="CDD" id="cd00063">
    <property type="entry name" value="FN3"/>
    <property type="match status" value="3"/>
</dbReference>
<name>A0A2M8FAM8_9BACT</name>
<dbReference type="PANTHER" id="PTHR22870:SF466">
    <property type="entry name" value="ANKYRIN REPEAT-CONTAINING PROTEIN"/>
    <property type="match status" value="1"/>
</dbReference>
<dbReference type="InterPro" id="IPR003961">
    <property type="entry name" value="FN3_dom"/>
</dbReference>
<proteinExistence type="predicted"/>
<dbReference type="PRINTS" id="PR00633">
    <property type="entry name" value="RCCNDNSATION"/>
</dbReference>
<feature type="domain" description="Fibronectin type-III" evidence="2">
    <location>
        <begin position="1119"/>
        <end position="1213"/>
    </location>
</feature>